<feature type="signal peptide" evidence="2">
    <location>
        <begin position="1"/>
        <end position="24"/>
    </location>
</feature>
<dbReference type="EMBL" id="CM001222">
    <property type="protein sequence ID" value="AES76234.1"/>
    <property type="molecule type" value="Genomic_DNA"/>
</dbReference>
<dbReference type="PROSITE" id="PS51257">
    <property type="entry name" value="PROKAR_LIPOPROTEIN"/>
    <property type="match status" value="1"/>
</dbReference>
<organism evidence="3 5">
    <name type="scientific">Medicago truncatula</name>
    <name type="common">Barrel medic</name>
    <name type="synonym">Medicago tribuloides</name>
    <dbReference type="NCBI Taxonomy" id="3880"/>
    <lineage>
        <taxon>Eukaryota</taxon>
        <taxon>Viridiplantae</taxon>
        <taxon>Streptophyta</taxon>
        <taxon>Embryophyta</taxon>
        <taxon>Tracheophyta</taxon>
        <taxon>Spermatophyta</taxon>
        <taxon>Magnoliopsida</taxon>
        <taxon>eudicotyledons</taxon>
        <taxon>Gunneridae</taxon>
        <taxon>Pentapetalae</taxon>
        <taxon>rosids</taxon>
        <taxon>fabids</taxon>
        <taxon>Fabales</taxon>
        <taxon>Fabaceae</taxon>
        <taxon>Papilionoideae</taxon>
        <taxon>50 kb inversion clade</taxon>
        <taxon>NPAAA clade</taxon>
        <taxon>Hologalegina</taxon>
        <taxon>IRL clade</taxon>
        <taxon>Trifolieae</taxon>
        <taxon>Medicago</taxon>
    </lineage>
</organism>
<dbReference type="EnsemblPlants" id="AES76234">
    <property type="protein sequence ID" value="AES76234"/>
    <property type="gene ID" value="MTR_6g074110"/>
</dbReference>
<gene>
    <name evidence="3" type="ordered locus">MTR_6g074110</name>
</gene>
<reference evidence="3 5" key="1">
    <citation type="journal article" date="2011" name="Nature">
        <title>The Medicago genome provides insight into the evolution of rhizobial symbioses.</title>
        <authorList>
            <person name="Young N.D."/>
            <person name="Debelle F."/>
            <person name="Oldroyd G.E."/>
            <person name="Geurts R."/>
            <person name="Cannon S.B."/>
            <person name="Udvardi M.K."/>
            <person name="Benedito V.A."/>
            <person name="Mayer K.F."/>
            <person name="Gouzy J."/>
            <person name="Schoof H."/>
            <person name="Van de Peer Y."/>
            <person name="Proost S."/>
            <person name="Cook D.R."/>
            <person name="Meyers B.C."/>
            <person name="Spannagl M."/>
            <person name="Cheung F."/>
            <person name="De Mita S."/>
            <person name="Krishnakumar V."/>
            <person name="Gundlach H."/>
            <person name="Zhou S."/>
            <person name="Mudge J."/>
            <person name="Bharti A.K."/>
            <person name="Murray J.D."/>
            <person name="Naoumkina M.A."/>
            <person name="Rosen B."/>
            <person name="Silverstein K.A."/>
            <person name="Tang H."/>
            <person name="Rombauts S."/>
            <person name="Zhao P.X."/>
            <person name="Zhou P."/>
            <person name="Barbe V."/>
            <person name="Bardou P."/>
            <person name="Bechner M."/>
            <person name="Bellec A."/>
            <person name="Berger A."/>
            <person name="Berges H."/>
            <person name="Bidwell S."/>
            <person name="Bisseling T."/>
            <person name="Choisne N."/>
            <person name="Couloux A."/>
            <person name="Denny R."/>
            <person name="Deshpande S."/>
            <person name="Dai X."/>
            <person name="Doyle J.J."/>
            <person name="Dudez A.M."/>
            <person name="Farmer A.D."/>
            <person name="Fouteau S."/>
            <person name="Franken C."/>
            <person name="Gibelin C."/>
            <person name="Gish J."/>
            <person name="Goldstein S."/>
            <person name="Gonzalez A.J."/>
            <person name="Green P.J."/>
            <person name="Hallab A."/>
            <person name="Hartog M."/>
            <person name="Hua A."/>
            <person name="Humphray S.J."/>
            <person name="Jeong D.H."/>
            <person name="Jing Y."/>
            <person name="Jocker A."/>
            <person name="Kenton S.M."/>
            <person name="Kim D.J."/>
            <person name="Klee K."/>
            <person name="Lai H."/>
            <person name="Lang C."/>
            <person name="Lin S."/>
            <person name="Macmil S.L."/>
            <person name="Magdelenat G."/>
            <person name="Matthews L."/>
            <person name="McCorrison J."/>
            <person name="Monaghan E.L."/>
            <person name="Mun J.H."/>
            <person name="Najar F.Z."/>
            <person name="Nicholson C."/>
            <person name="Noirot C."/>
            <person name="O'Bleness M."/>
            <person name="Paule C.R."/>
            <person name="Poulain J."/>
            <person name="Prion F."/>
            <person name="Qin B."/>
            <person name="Qu C."/>
            <person name="Retzel E.F."/>
            <person name="Riddle C."/>
            <person name="Sallet E."/>
            <person name="Samain S."/>
            <person name="Samson N."/>
            <person name="Sanders I."/>
            <person name="Saurat O."/>
            <person name="Scarpelli C."/>
            <person name="Schiex T."/>
            <person name="Segurens B."/>
            <person name="Severin A.J."/>
            <person name="Sherrier D.J."/>
            <person name="Shi R."/>
            <person name="Sims S."/>
            <person name="Singer S.R."/>
            <person name="Sinharoy S."/>
            <person name="Sterck L."/>
            <person name="Viollet A."/>
            <person name="Wang B.B."/>
            <person name="Wang K."/>
            <person name="Wang M."/>
            <person name="Wang X."/>
            <person name="Warfsmann J."/>
            <person name="Weissenbach J."/>
            <person name="White D.D."/>
            <person name="White J.D."/>
            <person name="Wiley G.B."/>
            <person name="Wincker P."/>
            <person name="Xing Y."/>
            <person name="Yang L."/>
            <person name="Yao Z."/>
            <person name="Ying F."/>
            <person name="Zhai J."/>
            <person name="Zhou L."/>
            <person name="Zuber A."/>
            <person name="Denarie J."/>
            <person name="Dixon R.A."/>
            <person name="May G.D."/>
            <person name="Schwartz D.C."/>
            <person name="Rogers J."/>
            <person name="Quetier F."/>
            <person name="Town C.D."/>
            <person name="Roe B.A."/>
        </authorList>
    </citation>
    <scope>NUCLEOTIDE SEQUENCE [LARGE SCALE GENOMIC DNA]</scope>
    <source>
        <strain evidence="3">A17</strain>
        <strain evidence="4 5">cv. Jemalong A17</strain>
    </source>
</reference>
<feature type="chain" id="PRO_5014573661" description="Transmembrane protein" evidence="2">
    <location>
        <begin position="25"/>
        <end position="67"/>
    </location>
</feature>
<dbReference type="HOGENOM" id="CLU_194055_0_0_1"/>
<feature type="region of interest" description="Disordered" evidence="1">
    <location>
        <begin position="38"/>
        <end position="67"/>
    </location>
</feature>
<reference evidence="3 5" key="2">
    <citation type="journal article" date="2014" name="BMC Genomics">
        <title>An improved genome release (version Mt4.0) for the model legume Medicago truncatula.</title>
        <authorList>
            <person name="Tang H."/>
            <person name="Krishnakumar V."/>
            <person name="Bidwell S."/>
            <person name="Rosen B."/>
            <person name="Chan A."/>
            <person name="Zhou S."/>
            <person name="Gentzbittel L."/>
            <person name="Childs K.L."/>
            <person name="Yandell M."/>
            <person name="Gundlach H."/>
            <person name="Mayer K.F."/>
            <person name="Schwartz D.C."/>
            <person name="Town C.D."/>
        </authorList>
    </citation>
    <scope>GENOME REANNOTATION</scope>
    <source>
        <strain evidence="4 5">cv. Jemalong A17</strain>
    </source>
</reference>
<evidence type="ECO:0000313" key="3">
    <source>
        <dbReference type="EMBL" id="AES76234.1"/>
    </source>
</evidence>
<feature type="compositionally biased region" description="Basic residues" evidence="1">
    <location>
        <begin position="44"/>
        <end position="61"/>
    </location>
</feature>
<proteinExistence type="predicted"/>
<dbReference type="PaxDb" id="3880-AES76234"/>
<protein>
    <recommendedName>
        <fullName evidence="6">Transmembrane protein</fullName>
    </recommendedName>
</protein>
<keyword evidence="5" id="KW-1185">Reference proteome</keyword>
<name>G7KJ28_MEDTR</name>
<dbReference type="AlphaFoldDB" id="G7KJ28"/>
<evidence type="ECO:0000313" key="4">
    <source>
        <dbReference type="EnsemblPlants" id="AES76234"/>
    </source>
</evidence>
<evidence type="ECO:0000256" key="2">
    <source>
        <dbReference type="SAM" id="SignalP"/>
    </source>
</evidence>
<evidence type="ECO:0000256" key="1">
    <source>
        <dbReference type="SAM" id="MobiDB-lite"/>
    </source>
</evidence>
<reference evidence="4" key="3">
    <citation type="submission" date="2015-04" db="UniProtKB">
        <authorList>
            <consortium name="EnsemblPlants"/>
        </authorList>
    </citation>
    <scope>IDENTIFICATION</scope>
    <source>
        <strain evidence="4">cv. Jemalong A17</strain>
    </source>
</reference>
<sequence length="67" mass="7899">MNKIAALFFMALLLSCMLFHSSRPDPSFQKEFLVATHNPDKSKTQRNHQTQKKKKKYKISRSKVIYL</sequence>
<evidence type="ECO:0000313" key="5">
    <source>
        <dbReference type="Proteomes" id="UP000002051"/>
    </source>
</evidence>
<evidence type="ECO:0008006" key="6">
    <source>
        <dbReference type="Google" id="ProtNLM"/>
    </source>
</evidence>
<accession>G7KJ28</accession>
<keyword evidence="2" id="KW-0732">Signal</keyword>
<dbReference type="Proteomes" id="UP000002051">
    <property type="component" value="Chromosome 6"/>
</dbReference>